<organism evidence="2">
    <name type="scientific">seawater metagenome</name>
    <dbReference type="NCBI Taxonomy" id="1561972"/>
    <lineage>
        <taxon>unclassified sequences</taxon>
        <taxon>metagenomes</taxon>
        <taxon>ecological metagenomes</taxon>
    </lineage>
</organism>
<dbReference type="AlphaFoldDB" id="A0A5E8CL07"/>
<evidence type="ECO:0008006" key="3">
    <source>
        <dbReference type="Google" id="ProtNLM"/>
    </source>
</evidence>
<evidence type="ECO:0000256" key="1">
    <source>
        <dbReference type="SAM" id="Phobius"/>
    </source>
</evidence>
<proteinExistence type="predicted"/>
<sequence length="229" mass="26955">MYIINFIYSSFLQMILLSLLGLLFVDILIYFTHKNYSRKTHWFLLHSIMNICTFYSIIPDIFYSLYNWNQILSIEPDNWWGYAIVIAGHIYHCLAYELNSADIFHHVTMFVFAVPYTLIYQPYLMSNLPILTINGIPGAIDYFLLYLVKIGKINSDMEKYINVHLNIWFRCPISLLIVGGTIPVLIQLQKWESIPCMLAIAWNSIYFQYITVRDVYYKFGLVDGKIIKP</sequence>
<keyword evidence="1" id="KW-1133">Transmembrane helix</keyword>
<keyword evidence="1" id="KW-0472">Membrane</keyword>
<dbReference type="EMBL" id="CABVLZ010000001">
    <property type="protein sequence ID" value="VVU94525.1"/>
    <property type="molecule type" value="Genomic_DNA"/>
</dbReference>
<keyword evidence="1" id="KW-0812">Transmembrane</keyword>
<feature type="transmembrane region" description="Helical" evidence="1">
    <location>
        <begin position="43"/>
        <end position="66"/>
    </location>
</feature>
<protein>
    <recommendedName>
        <fullName evidence="3">TLC domain-containing protein</fullName>
    </recommendedName>
</protein>
<name>A0A5E8CL07_9ZZZZ</name>
<feature type="transmembrane region" description="Helical" evidence="1">
    <location>
        <begin position="103"/>
        <end position="123"/>
    </location>
</feature>
<reference evidence="2" key="1">
    <citation type="submission" date="2019-09" db="EMBL/GenBank/DDBJ databases">
        <authorList>
            <person name="Needham M D."/>
        </authorList>
    </citation>
    <scope>NUCLEOTIDE SEQUENCE</scope>
</reference>
<accession>A0A5E8CL07</accession>
<feature type="transmembrane region" description="Helical" evidence="1">
    <location>
        <begin position="167"/>
        <end position="186"/>
    </location>
</feature>
<evidence type="ECO:0000313" key="2">
    <source>
        <dbReference type="EMBL" id="VVU94525.1"/>
    </source>
</evidence>
<gene>
    <name evidence="2" type="ORF">CPAV1605_250</name>
</gene>
<feature type="transmembrane region" description="Helical" evidence="1">
    <location>
        <begin position="6"/>
        <end position="31"/>
    </location>
</feature>
<feature type="transmembrane region" description="Helical" evidence="1">
    <location>
        <begin position="129"/>
        <end position="147"/>
    </location>
</feature>
<feature type="transmembrane region" description="Helical" evidence="1">
    <location>
        <begin position="78"/>
        <end position="96"/>
    </location>
</feature>